<dbReference type="HOGENOM" id="CLU_147302_0_0_6"/>
<protein>
    <submittedName>
        <fullName evidence="2">Membrane protein</fullName>
    </submittedName>
</protein>
<dbReference type="OrthoDB" id="6196761at2"/>
<proteinExistence type="predicted"/>
<dbReference type="EMBL" id="LN554846">
    <property type="protein sequence ID" value="CED71720.1"/>
    <property type="molecule type" value="Genomic_DNA"/>
</dbReference>
<dbReference type="KEGG" id="awd:AWOD_I_1650"/>
<organism evidence="2 3">
    <name type="scientific">Aliivibrio wodanis</name>
    <dbReference type="NCBI Taxonomy" id="80852"/>
    <lineage>
        <taxon>Bacteria</taxon>
        <taxon>Pseudomonadati</taxon>
        <taxon>Pseudomonadota</taxon>
        <taxon>Gammaproteobacteria</taxon>
        <taxon>Vibrionales</taxon>
        <taxon>Vibrionaceae</taxon>
        <taxon>Aliivibrio</taxon>
    </lineage>
</organism>
<dbReference type="Pfam" id="PF11872">
    <property type="entry name" value="DUF3392"/>
    <property type="match status" value="1"/>
</dbReference>
<keyword evidence="1" id="KW-0472">Membrane</keyword>
<dbReference type="Proteomes" id="UP000032427">
    <property type="component" value="Chromosome 1"/>
</dbReference>
<keyword evidence="1" id="KW-1133">Transmembrane helix</keyword>
<keyword evidence="3" id="KW-1185">Reference proteome</keyword>
<feature type="transmembrane region" description="Helical" evidence="1">
    <location>
        <begin position="18"/>
        <end position="39"/>
    </location>
</feature>
<gene>
    <name evidence="2" type="ORF">AWOD_I_1650</name>
</gene>
<name>A0A090ITN9_9GAMM</name>
<dbReference type="GeneID" id="28541208"/>
<accession>A0A090ITN9</accession>
<dbReference type="AlphaFoldDB" id="A0A090ITN9"/>
<evidence type="ECO:0000313" key="3">
    <source>
        <dbReference type="Proteomes" id="UP000032427"/>
    </source>
</evidence>
<feature type="transmembrane region" description="Helical" evidence="1">
    <location>
        <begin position="51"/>
        <end position="71"/>
    </location>
</feature>
<feature type="transmembrane region" description="Helical" evidence="1">
    <location>
        <begin position="83"/>
        <end position="104"/>
    </location>
</feature>
<reference evidence="3" key="1">
    <citation type="submission" date="2014-09" db="EMBL/GenBank/DDBJ databases">
        <authorList>
            <person name="Hjerde E."/>
        </authorList>
    </citation>
    <scope>NUCLEOTIDE SEQUENCE [LARGE SCALE GENOMIC DNA]</scope>
    <source>
        <strain evidence="3">06/09/139</strain>
    </source>
</reference>
<evidence type="ECO:0000313" key="2">
    <source>
        <dbReference type="EMBL" id="CED71720.1"/>
    </source>
</evidence>
<dbReference type="InterPro" id="IPR021813">
    <property type="entry name" value="DUF3392"/>
</dbReference>
<dbReference type="STRING" id="80852.AWOD_I_1650"/>
<keyword evidence="1" id="KW-0812">Transmembrane</keyword>
<dbReference type="PATRIC" id="fig|80852.17.peg.1701"/>
<evidence type="ECO:0000256" key="1">
    <source>
        <dbReference type="SAM" id="Phobius"/>
    </source>
</evidence>
<sequence length="110" mass="12060">MNQILSFFNTLGNYLTPYLSDISVAMIACALVMLGGDINRGLRAFLSGKHFLIRTLAFIGVNAFGYGLLIIKTSPFLTSALLSIQPAFMLAIVLSTFIIIGMWAQKNRQV</sequence>